<proteinExistence type="predicted"/>
<evidence type="ECO:0000313" key="1">
    <source>
        <dbReference type="EMBL" id="KAL3584221.1"/>
    </source>
</evidence>
<protein>
    <submittedName>
        <fullName evidence="1">Uncharacterized protein</fullName>
    </submittedName>
</protein>
<gene>
    <name evidence="1" type="ORF">D5086_015282</name>
</gene>
<dbReference type="Proteomes" id="UP000309997">
    <property type="component" value="Unassembled WGS sequence"/>
</dbReference>
<evidence type="ECO:0000313" key="2">
    <source>
        <dbReference type="Proteomes" id="UP000309997"/>
    </source>
</evidence>
<sequence length="116" mass="12944">MVNHGIDKSSLGRQLLLALLVNIATLFSSFASVFLRVKNTWFPSVFSLNSYLSYIRQIIEEMEARFGMPIVEELVELVEEVLPPPPGGPKADGGIDENEEEDGDGEENDEEKKSCR</sequence>
<dbReference type="EMBL" id="RCHU02000007">
    <property type="protein sequence ID" value="KAL3584221.1"/>
    <property type="molecule type" value="Genomic_DNA"/>
</dbReference>
<accession>A0ACC4C172</accession>
<reference evidence="1 2" key="1">
    <citation type="journal article" date="2024" name="Plant Biotechnol. J.">
        <title>Genome and CRISPR/Cas9 system of a widespread forest tree (Populus alba) in the world.</title>
        <authorList>
            <person name="Liu Y.J."/>
            <person name="Jiang P.F."/>
            <person name="Han X.M."/>
            <person name="Li X.Y."/>
            <person name="Wang H.M."/>
            <person name="Wang Y.J."/>
            <person name="Wang X.X."/>
            <person name="Zeng Q.Y."/>
        </authorList>
    </citation>
    <scope>NUCLEOTIDE SEQUENCE [LARGE SCALE GENOMIC DNA]</scope>
    <source>
        <strain evidence="2">cv. PAL-ZL1</strain>
    </source>
</reference>
<comment type="caution">
    <text evidence="1">The sequence shown here is derived from an EMBL/GenBank/DDBJ whole genome shotgun (WGS) entry which is preliminary data.</text>
</comment>
<organism evidence="1 2">
    <name type="scientific">Populus alba</name>
    <name type="common">White poplar</name>
    <dbReference type="NCBI Taxonomy" id="43335"/>
    <lineage>
        <taxon>Eukaryota</taxon>
        <taxon>Viridiplantae</taxon>
        <taxon>Streptophyta</taxon>
        <taxon>Embryophyta</taxon>
        <taxon>Tracheophyta</taxon>
        <taxon>Spermatophyta</taxon>
        <taxon>Magnoliopsida</taxon>
        <taxon>eudicotyledons</taxon>
        <taxon>Gunneridae</taxon>
        <taxon>Pentapetalae</taxon>
        <taxon>rosids</taxon>
        <taxon>fabids</taxon>
        <taxon>Malpighiales</taxon>
        <taxon>Salicaceae</taxon>
        <taxon>Saliceae</taxon>
        <taxon>Populus</taxon>
    </lineage>
</organism>
<keyword evidence="2" id="KW-1185">Reference proteome</keyword>
<name>A0ACC4C172_POPAL</name>